<organism evidence="1 2">
    <name type="scientific">Acaulospora morrowiae</name>
    <dbReference type="NCBI Taxonomy" id="94023"/>
    <lineage>
        <taxon>Eukaryota</taxon>
        <taxon>Fungi</taxon>
        <taxon>Fungi incertae sedis</taxon>
        <taxon>Mucoromycota</taxon>
        <taxon>Glomeromycotina</taxon>
        <taxon>Glomeromycetes</taxon>
        <taxon>Diversisporales</taxon>
        <taxon>Acaulosporaceae</taxon>
        <taxon>Acaulospora</taxon>
    </lineage>
</organism>
<keyword evidence="2" id="KW-1185">Reference proteome</keyword>
<dbReference type="AlphaFoldDB" id="A0A9N9H6U6"/>
<dbReference type="Pfam" id="PF14022">
    <property type="entry name" value="DUF4238"/>
    <property type="match status" value="1"/>
</dbReference>
<reference evidence="1" key="1">
    <citation type="submission" date="2021-06" db="EMBL/GenBank/DDBJ databases">
        <authorList>
            <person name="Kallberg Y."/>
            <person name="Tangrot J."/>
            <person name="Rosling A."/>
        </authorList>
    </citation>
    <scope>NUCLEOTIDE SEQUENCE</scope>
    <source>
        <strain evidence="1">CL551</strain>
    </source>
</reference>
<evidence type="ECO:0000313" key="2">
    <source>
        <dbReference type="Proteomes" id="UP000789342"/>
    </source>
</evidence>
<proteinExistence type="predicted"/>
<protein>
    <submittedName>
        <fullName evidence="1">12187_t:CDS:1</fullName>
    </submittedName>
</protein>
<comment type="caution">
    <text evidence="1">The sequence shown here is derived from an EMBL/GenBank/DDBJ whole genome shotgun (WGS) entry which is preliminary data.</text>
</comment>
<dbReference type="Proteomes" id="UP000789342">
    <property type="component" value="Unassembled WGS sequence"/>
</dbReference>
<name>A0A9N9H6U6_9GLOM</name>
<dbReference type="EMBL" id="CAJVPV010011656">
    <property type="protein sequence ID" value="CAG8663113.1"/>
    <property type="molecule type" value="Genomic_DNA"/>
</dbReference>
<accession>A0A9N9H6U6</accession>
<sequence>MSSQYHHYIPRFLLRNFAIDKYERIFEGNIKQQQRKGQRKNKGFKKESRRKAEILQTYDREKDQLGTSLIGETYGYRDMYKDFNNKDVMHVEERLSKLEGIASKTIKYILKESQEQNQVVLFRKNLEDLRKFIFIMNYRNDNRWRQFTGDNFDPITKLMVKDFMQQQNLKRPEEVWLQNIREILDTPHHEVKDNMKIFKVDRDEYKHRMVECFLIIWQAGENDEFIVTSNGFGIFEGVSGTSFGLPFGFVYHLFYVISPKLVLVLCPSPFRKEVGKTEILYKRFGGQRSIFENAPHPAAIPKHVGRVNTSCSGSSNEPKFNITNGTDILDWKFHKFDAALKANGIERRWNDEFTFSFVKINSATVHLVNAILLNEVKPDLVLTFFSHSYLYKTIVKYHKDYKDSVKKDFTNLKKKLRTELNRTHEDDLHLRKNIPASSTFMWNVREMN</sequence>
<dbReference type="InterPro" id="IPR025332">
    <property type="entry name" value="DUF4238"/>
</dbReference>
<evidence type="ECO:0000313" key="1">
    <source>
        <dbReference type="EMBL" id="CAG8663113.1"/>
    </source>
</evidence>
<dbReference type="OrthoDB" id="5340163at2759"/>
<gene>
    <name evidence="1" type="ORF">AMORRO_LOCUS10493</name>
</gene>